<accession>A0A6V8IBA0</accession>
<dbReference type="RefSeq" id="WP_086654480.1">
    <property type="nucleotide sequence ID" value="NZ_BLJP01000007.1"/>
</dbReference>
<dbReference type="Proteomes" id="UP000548726">
    <property type="component" value="Unassembled WGS sequence"/>
</dbReference>
<reference evidence="1 2" key="1">
    <citation type="journal article" date="2020" name="Cell Rep.">
        <title>Local necrotic cells trigger systemic immune activation via gut microbiome dysbiosis in Drosophila.</title>
        <authorList>
            <person name="Kosakamoto H."/>
            <person name="Yamauchi T."/>
            <person name="Akuzawa-Tokita Y."/>
            <person name="Nishimura K."/>
            <person name="Soga T."/>
            <person name="Murakami T."/>
            <person name="Mori H."/>
            <person name="Yamamoto K."/>
            <person name="Miyazaki R."/>
            <person name="Koto A."/>
            <person name="Miura M."/>
            <person name="Obata F."/>
        </authorList>
    </citation>
    <scope>NUCLEOTIDE SEQUENCE [LARGE SCALE GENOMIC DNA]</scope>
    <source>
        <strain evidence="1 2">Ai</strain>
    </source>
</reference>
<protein>
    <submittedName>
        <fullName evidence="1">Uncharacterized protein</fullName>
    </submittedName>
</protein>
<dbReference type="SUPFAM" id="SSF56317">
    <property type="entry name" value="Carbon-nitrogen hydrolase"/>
    <property type="match status" value="1"/>
</dbReference>
<proteinExistence type="predicted"/>
<dbReference type="Gene3D" id="3.60.110.10">
    <property type="entry name" value="Carbon-nitrogen hydrolase"/>
    <property type="match status" value="1"/>
</dbReference>
<comment type="caution">
    <text evidence="1">The sequence shown here is derived from an EMBL/GenBank/DDBJ whole genome shotgun (WGS) entry which is preliminary data.</text>
</comment>
<dbReference type="OrthoDB" id="8737571at2"/>
<evidence type="ECO:0000313" key="1">
    <source>
        <dbReference type="EMBL" id="GFE93886.1"/>
    </source>
</evidence>
<dbReference type="InterPro" id="IPR036526">
    <property type="entry name" value="C-N_Hydrolase_sf"/>
</dbReference>
<dbReference type="AlphaFoldDB" id="A0A6V8IBA0"/>
<gene>
    <name evidence="1" type="ORF">DmAi_19450</name>
</gene>
<name>A0A6V8IBA0_9PROT</name>
<evidence type="ECO:0000313" key="2">
    <source>
        <dbReference type="Proteomes" id="UP000548726"/>
    </source>
</evidence>
<sequence length="490" mass="52609">MTLPGDLFAALWQTVVPFAGAIITRPWDGRFASEFDAISQCLEQAPDAHVPAEIEAYLKSEVVPFDCRVMLPVERAFVVMCALDAVAIAIHPAMPNRLPGLGRAPSGMLAIMKAERTATGHYADVAGVGMVVPKGHLVSRKSLRPNDVEEGSGTDLAHQFAHLTLVRHPGDGRTLRFIAPSPRKFFVSSNRADYVGLAPIAEDRDDIDFMTTKRGDRPFLDAIPKAPLLSDRITAAVTALLDDGAGVIVLPELVGSVASAEALKIALKARGSDTEGLILAGTGASASVDPGAHRPHNEAMLIGANGRVLARQRKLHLFNMGINRMRECDIAPATGCGSRNHMEDAAAGTELVVCDLHGLGRVMTLICEDLQQQVPGGDLALVLRPDWILTPVLDISQTVGRWTHSRSIEIGRKPLSRVVVSCCATLGVRMANGDRLCDSKTAINTGICFDGTDGRRVRLIESTGTLTPDRTIIKWESATWTQHKIVLSSV</sequence>
<dbReference type="EMBL" id="BLJP01000007">
    <property type="protein sequence ID" value="GFE93886.1"/>
    <property type="molecule type" value="Genomic_DNA"/>
</dbReference>
<keyword evidence="2" id="KW-1185">Reference proteome</keyword>
<organism evidence="1 2">
    <name type="scientific">Acetobacter persici</name>
    <dbReference type="NCBI Taxonomy" id="1076596"/>
    <lineage>
        <taxon>Bacteria</taxon>
        <taxon>Pseudomonadati</taxon>
        <taxon>Pseudomonadota</taxon>
        <taxon>Alphaproteobacteria</taxon>
        <taxon>Acetobacterales</taxon>
        <taxon>Acetobacteraceae</taxon>
        <taxon>Acetobacter</taxon>
    </lineage>
</organism>